<proteinExistence type="predicted"/>
<keyword evidence="3" id="KW-1185">Reference proteome</keyword>
<dbReference type="InterPro" id="IPR043502">
    <property type="entry name" value="DNA/RNA_pol_sf"/>
</dbReference>
<comment type="caution">
    <text evidence="2">The sequence shown here is derived from an EMBL/GenBank/DDBJ whole genome shotgun (WGS) entry which is preliminary data.</text>
</comment>
<reference evidence="2 3" key="1">
    <citation type="submission" date="2017-12" db="EMBL/GenBank/DDBJ databases">
        <title>Hemimetabolous genomes reveal molecular basis of termite eusociality.</title>
        <authorList>
            <person name="Harrison M.C."/>
            <person name="Jongepier E."/>
            <person name="Robertson H.M."/>
            <person name="Arning N."/>
            <person name="Bitard-Feildel T."/>
            <person name="Chao H."/>
            <person name="Childers C.P."/>
            <person name="Dinh H."/>
            <person name="Doddapaneni H."/>
            <person name="Dugan S."/>
            <person name="Gowin J."/>
            <person name="Greiner C."/>
            <person name="Han Y."/>
            <person name="Hu H."/>
            <person name="Hughes D.S.T."/>
            <person name="Huylmans A.-K."/>
            <person name="Kemena C."/>
            <person name="Kremer L.P.M."/>
            <person name="Lee S.L."/>
            <person name="Lopez-Ezquerra A."/>
            <person name="Mallet L."/>
            <person name="Monroy-Kuhn J.M."/>
            <person name="Moser A."/>
            <person name="Murali S.C."/>
            <person name="Muzny D.M."/>
            <person name="Otani S."/>
            <person name="Piulachs M.-D."/>
            <person name="Poelchau M."/>
            <person name="Qu J."/>
            <person name="Schaub F."/>
            <person name="Wada-Katsumata A."/>
            <person name="Worley K.C."/>
            <person name="Xie Q."/>
            <person name="Ylla G."/>
            <person name="Poulsen M."/>
            <person name="Gibbs R.A."/>
            <person name="Schal C."/>
            <person name="Richards S."/>
            <person name="Belles X."/>
            <person name="Korb J."/>
            <person name="Bornberg-Bauer E."/>
        </authorList>
    </citation>
    <scope>NUCLEOTIDE SEQUENCE [LARGE SCALE GENOMIC DNA]</scope>
    <source>
        <tissue evidence="2">Whole body</tissue>
    </source>
</reference>
<dbReference type="PANTHER" id="PTHR47027">
    <property type="entry name" value="REVERSE TRANSCRIPTASE DOMAIN-CONTAINING PROTEIN"/>
    <property type="match status" value="1"/>
</dbReference>
<dbReference type="AlphaFoldDB" id="A0A2J7QBV0"/>
<feature type="domain" description="Reverse transcriptase" evidence="1">
    <location>
        <begin position="3"/>
        <end position="270"/>
    </location>
</feature>
<dbReference type="SUPFAM" id="SSF56672">
    <property type="entry name" value="DNA/RNA polymerases"/>
    <property type="match status" value="1"/>
</dbReference>
<dbReference type="InterPro" id="IPR000477">
    <property type="entry name" value="RT_dom"/>
</dbReference>
<dbReference type="GO" id="GO:0071897">
    <property type="term" value="P:DNA biosynthetic process"/>
    <property type="evidence" value="ECO:0007669"/>
    <property type="project" value="UniProtKB-ARBA"/>
</dbReference>
<evidence type="ECO:0000313" key="2">
    <source>
        <dbReference type="EMBL" id="PNF26057.1"/>
    </source>
</evidence>
<gene>
    <name evidence="2" type="ORF">B7P43_G06413</name>
</gene>
<accession>A0A2J7QBV0</accession>
<dbReference type="CDD" id="cd01650">
    <property type="entry name" value="RT_nLTR_like"/>
    <property type="match status" value="1"/>
</dbReference>
<evidence type="ECO:0000313" key="3">
    <source>
        <dbReference type="Proteomes" id="UP000235965"/>
    </source>
</evidence>
<dbReference type="Pfam" id="PF00078">
    <property type="entry name" value="RVT_1"/>
    <property type="match status" value="1"/>
</dbReference>
<dbReference type="PANTHER" id="PTHR47027:SF8">
    <property type="entry name" value="RIBONUCLEASE H"/>
    <property type="match status" value="1"/>
</dbReference>
<sequence>MNTIYESGEWPKDFTEVTMIALKKKTKATKCSDHRTISLIAHTAKIIAKILKRRIERKIEDVLGEDQFGFRRGKGTRDAIGMMRIIAERTLEIDEELCVCFIDWQKAFDRVNWTKLMQILKETGIDWHERRLISKLYMDQKVRVRLDTGETGSVQIGRGVRQGCCLSPILFNLYSECLTKEALDGLGDFKVGGQIIQTVKYADDLVLMAKEETVLQGMIDRLIEIGSCYGMEMNVEKTKVMKISRQPTPVTIKIEQKQLENVKCFKYLGS</sequence>
<dbReference type="Proteomes" id="UP000235965">
    <property type="component" value="Unassembled WGS sequence"/>
</dbReference>
<dbReference type="EMBL" id="NEVH01016296">
    <property type="protein sequence ID" value="PNF26057.1"/>
    <property type="molecule type" value="Genomic_DNA"/>
</dbReference>
<protein>
    <recommendedName>
        <fullName evidence="1">Reverse transcriptase domain-containing protein</fullName>
    </recommendedName>
</protein>
<organism evidence="2 3">
    <name type="scientific">Cryptotermes secundus</name>
    <dbReference type="NCBI Taxonomy" id="105785"/>
    <lineage>
        <taxon>Eukaryota</taxon>
        <taxon>Metazoa</taxon>
        <taxon>Ecdysozoa</taxon>
        <taxon>Arthropoda</taxon>
        <taxon>Hexapoda</taxon>
        <taxon>Insecta</taxon>
        <taxon>Pterygota</taxon>
        <taxon>Neoptera</taxon>
        <taxon>Polyneoptera</taxon>
        <taxon>Dictyoptera</taxon>
        <taxon>Blattodea</taxon>
        <taxon>Blattoidea</taxon>
        <taxon>Termitoidae</taxon>
        <taxon>Kalotermitidae</taxon>
        <taxon>Cryptotermitinae</taxon>
        <taxon>Cryptotermes</taxon>
    </lineage>
</organism>
<evidence type="ECO:0000259" key="1">
    <source>
        <dbReference type="PROSITE" id="PS50878"/>
    </source>
</evidence>
<dbReference type="PROSITE" id="PS50878">
    <property type="entry name" value="RT_POL"/>
    <property type="match status" value="1"/>
</dbReference>
<feature type="non-terminal residue" evidence="2">
    <location>
        <position position="270"/>
    </location>
</feature>
<dbReference type="InParanoid" id="A0A2J7QBV0"/>
<name>A0A2J7QBV0_9NEOP</name>